<gene>
    <name evidence="2" type="ORF">LEP1GSC108_0177</name>
</gene>
<evidence type="ECO:0000313" key="3">
    <source>
        <dbReference type="Proteomes" id="UP000012118"/>
    </source>
</evidence>
<dbReference type="EMBL" id="AHNU02000004">
    <property type="protein sequence ID" value="EMN92540.1"/>
    <property type="molecule type" value="Genomic_DNA"/>
</dbReference>
<feature type="region of interest" description="Disordered" evidence="1">
    <location>
        <begin position="1"/>
        <end position="30"/>
    </location>
</feature>
<sequence>MNFETDKTTTHDSVSDRSENPATQHELNAKTGIYAKLEMLRCRLKRRARLCAAEPTPKVASVLRKTGSPLEKVKR</sequence>
<protein>
    <submittedName>
        <fullName evidence="2">Uncharacterized protein</fullName>
    </submittedName>
</protein>
<name>M6QH04_9LEPT</name>
<feature type="compositionally biased region" description="Basic and acidic residues" evidence="1">
    <location>
        <begin position="1"/>
        <end position="19"/>
    </location>
</feature>
<comment type="caution">
    <text evidence="2">The sequence shown here is derived from an EMBL/GenBank/DDBJ whole genome shotgun (WGS) entry which is preliminary data.</text>
</comment>
<evidence type="ECO:0000313" key="2">
    <source>
        <dbReference type="EMBL" id="EMN92540.1"/>
    </source>
</evidence>
<dbReference type="RefSeq" id="WP_004502293.1">
    <property type="nucleotide sequence ID" value="NZ_AHNU02000004.1"/>
</dbReference>
<dbReference type="Proteomes" id="UP000012118">
    <property type="component" value="Unassembled WGS sequence"/>
</dbReference>
<evidence type="ECO:0000256" key="1">
    <source>
        <dbReference type="SAM" id="MobiDB-lite"/>
    </source>
</evidence>
<proteinExistence type="predicted"/>
<dbReference type="AlphaFoldDB" id="M6QH04"/>
<organism evidence="2 3">
    <name type="scientific">Leptospira weilii str. UI 13098</name>
    <dbReference type="NCBI Taxonomy" id="1088542"/>
    <lineage>
        <taxon>Bacteria</taxon>
        <taxon>Pseudomonadati</taxon>
        <taxon>Spirochaetota</taxon>
        <taxon>Spirochaetia</taxon>
        <taxon>Leptospirales</taxon>
        <taxon>Leptospiraceae</taxon>
        <taxon>Leptospira</taxon>
    </lineage>
</organism>
<keyword evidence="3" id="KW-1185">Reference proteome</keyword>
<accession>M6QH04</accession>
<reference evidence="2 3" key="1">
    <citation type="submission" date="2013-01" db="EMBL/GenBank/DDBJ databases">
        <authorList>
            <person name="Harkins D.M."/>
            <person name="Durkin A.S."/>
            <person name="Brinkac L.M."/>
            <person name="Haft D.H."/>
            <person name="Selengut J.D."/>
            <person name="Sanka R."/>
            <person name="DePew J."/>
            <person name="Purushe J."/>
            <person name="Chanthongthip A."/>
            <person name="Lattana O."/>
            <person name="Phetsouvanh R."/>
            <person name="Newton P.N."/>
            <person name="Vinetz J.M."/>
            <person name="Sutton G.G."/>
            <person name="Nierman W.C."/>
            <person name="Fouts D.E."/>
        </authorList>
    </citation>
    <scope>NUCLEOTIDE SEQUENCE [LARGE SCALE GENOMIC DNA]</scope>
    <source>
        <strain evidence="2 3">UI 13098</strain>
    </source>
</reference>